<feature type="compositionally biased region" description="Basic and acidic residues" evidence="1">
    <location>
        <begin position="268"/>
        <end position="285"/>
    </location>
</feature>
<feature type="compositionally biased region" description="Low complexity" evidence="1">
    <location>
        <begin position="123"/>
        <end position="134"/>
    </location>
</feature>
<feature type="region of interest" description="Disordered" evidence="1">
    <location>
        <begin position="201"/>
        <end position="239"/>
    </location>
</feature>
<dbReference type="OrthoDB" id="2754671at2759"/>
<dbReference type="EMBL" id="KZ110613">
    <property type="protein sequence ID" value="OSX56455.1"/>
    <property type="molecule type" value="Genomic_DNA"/>
</dbReference>
<evidence type="ECO:0000313" key="3">
    <source>
        <dbReference type="Proteomes" id="UP000194127"/>
    </source>
</evidence>
<evidence type="ECO:0000256" key="1">
    <source>
        <dbReference type="SAM" id="MobiDB-lite"/>
    </source>
</evidence>
<keyword evidence="3" id="KW-1185">Reference proteome</keyword>
<protein>
    <submittedName>
        <fullName evidence="2">Uncharacterized protein</fullName>
    </submittedName>
</protein>
<dbReference type="GeneID" id="36332402"/>
<reference evidence="2 3" key="1">
    <citation type="submission" date="2017-04" db="EMBL/GenBank/DDBJ databases">
        <title>Genome Sequence of the Model Brown-Rot Fungus Postia placenta SB12.</title>
        <authorList>
            <consortium name="DOE Joint Genome Institute"/>
            <person name="Gaskell J."/>
            <person name="Kersten P."/>
            <person name="Larrondo L.F."/>
            <person name="Canessa P."/>
            <person name="Martinez D."/>
            <person name="Hibbett D."/>
            <person name="Schmoll M."/>
            <person name="Kubicek C.P."/>
            <person name="Martinez A.T."/>
            <person name="Yadav J."/>
            <person name="Master E."/>
            <person name="Magnuson J.K."/>
            <person name="James T."/>
            <person name="Yaver D."/>
            <person name="Berka R."/>
            <person name="Labutti K."/>
            <person name="Lipzen A."/>
            <person name="Aerts A."/>
            <person name="Barry K."/>
            <person name="Henrissat B."/>
            <person name="Blanchette R."/>
            <person name="Grigoriev I."/>
            <person name="Cullen D."/>
        </authorList>
    </citation>
    <scope>NUCLEOTIDE SEQUENCE [LARGE SCALE GENOMIC DNA]</scope>
    <source>
        <strain evidence="2 3">MAD-698-R-SB12</strain>
    </source>
</reference>
<feature type="compositionally biased region" description="Polar residues" evidence="1">
    <location>
        <begin position="135"/>
        <end position="147"/>
    </location>
</feature>
<dbReference type="AlphaFoldDB" id="A0A1X6MJD2"/>
<feature type="region of interest" description="Disordered" evidence="1">
    <location>
        <begin position="123"/>
        <end position="152"/>
    </location>
</feature>
<feature type="region of interest" description="Disordered" evidence="1">
    <location>
        <begin position="268"/>
        <end position="308"/>
    </location>
</feature>
<evidence type="ECO:0000313" key="2">
    <source>
        <dbReference type="EMBL" id="OSX56455.1"/>
    </source>
</evidence>
<name>A0A1X6MJD2_9APHY</name>
<dbReference type="RefSeq" id="XP_024333249.1">
    <property type="nucleotide sequence ID" value="XM_024487453.1"/>
</dbReference>
<sequence length="322" mass="35065">MDVHARKDVGHDWTQPFLQQRGRTNVLLAHQCQQPQRLMFVRKTRSPSDHAIAEQENIDCDGYLDPDTTLSVCSPPSKSSVCSSPISTDPLVDFPEADSVRCAHGHLAEDIGTPYLTNAFQQSISSTSPSNQSQGTTLASEPVSPSSPIRFYMPSPVSPPPMRPYPYQAPRALPLAGARDRAHLLRSGAAPVVSFKVAQAERASIAPRSPARGRSPYPGVAQRTRQRRGSSAGSRAPTVVGTGRAIGMRGVRGSSIVLSNEDIERSLEKEDRARERTREREKREGDTEDWDCERGRTRGRPRGRGVGIGIGIAGLRPAPGYL</sequence>
<dbReference type="Proteomes" id="UP000194127">
    <property type="component" value="Unassembled WGS sequence"/>
</dbReference>
<organism evidence="2 3">
    <name type="scientific">Postia placenta MAD-698-R-SB12</name>
    <dbReference type="NCBI Taxonomy" id="670580"/>
    <lineage>
        <taxon>Eukaryota</taxon>
        <taxon>Fungi</taxon>
        <taxon>Dikarya</taxon>
        <taxon>Basidiomycota</taxon>
        <taxon>Agaricomycotina</taxon>
        <taxon>Agaricomycetes</taxon>
        <taxon>Polyporales</taxon>
        <taxon>Adustoporiaceae</taxon>
        <taxon>Rhodonia</taxon>
    </lineage>
</organism>
<accession>A0A1X6MJD2</accession>
<gene>
    <name evidence="2" type="ORF">POSPLADRAFT_1159773</name>
</gene>
<proteinExistence type="predicted"/>